<dbReference type="InterPro" id="IPR039859">
    <property type="entry name" value="PFA4/ZDH16/20/ERF2-like"/>
</dbReference>
<dbReference type="AlphaFoldDB" id="A0A1X2GSY0"/>
<comment type="catalytic activity">
    <reaction evidence="10 11">
        <text>L-cysteinyl-[protein] + hexadecanoyl-CoA = S-hexadecanoyl-L-cysteinyl-[protein] + CoA</text>
        <dbReference type="Rhea" id="RHEA:36683"/>
        <dbReference type="Rhea" id="RHEA-COMP:10131"/>
        <dbReference type="Rhea" id="RHEA-COMP:11032"/>
        <dbReference type="ChEBI" id="CHEBI:29950"/>
        <dbReference type="ChEBI" id="CHEBI:57287"/>
        <dbReference type="ChEBI" id="CHEBI:57379"/>
        <dbReference type="ChEBI" id="CHEBI:74151"/>
        <dbReference type="EC" id="2.3.1.225"/>
    </reaction>
</comment>
<reference evidence="14 15" key="1">
    <citation type="submission" date="2016-07" db="EMBL/GenBank/DDBJ databases">
        <title>Pervasive Adenine N6-methylation of Active Genes in Fungi.</title>
        <authorList>
            <consortium name="DOE Joint Genome Institute"/>
            <person name="Mondo S.J."/>
            <person name="Dannebaum R.O."/>
            <person name="Kuo R.C."/>
            <person name="Labutti K."/>
            <person name="Haridas S."/>
            <person name="Kuo A."/>
            <person name="Salamov A."/>
            <person name="Ahrendt S.R."/>
            <person name="Lipzen A."/>
            <person name="Sullivan W."/>
            <person name="Andreopoulos W.B."/>
            <person name="Clum A."/>
            <person name="Lindquist E."/>
            <person name="Daum C."/>
            <person name="Ramamoorthy G.K."/>
            <person name="Gryganskyi A."/>
            <person name="Culley D."/>
            <person name="Magnuson J.K."/>
            <person name="James T.Y."/>
            <person name="O'Malley M.A."/>
            <person name="Stajich J.E."/>
            <person name="Spatafora J.W."/>
            <person name="Visel A."/>
            <person name="Grigoriev I.V."/>
        </authorList>
    </citation>
    <scope>NUCLEOTIDE SEQUENCE [LARGE SCALE GENOMIC DNA]</scope>
    <source>
        <strain evidence="14 15">NRRL 3301</strain>
    </source>
</reference>
<dbReference type="GO" id="GO:0005794">
    <property type="term" value="C:Golgi apparatus"/>
    <property type="evidence" value="ECO:0007669"/>
    <property type="project" value="TreeGrafter"/>
</dbReference>
<sequence length="437" mass="49210">MSSLTSDTTTGLLQHQDHQHKPLHYPDMDDDSTDALGSNETIVMQPLAPSADKKATDAASIRDHDPTVAPNAVQQRTSLIEALREIGPDDTPPAPSSHAGQGSQSSVARAELIEIHHELLASSTDRLDATLARGVKPSQPTKRQRNYQVFPGNSIFFCQGRLMTSRSYWAFCIALVLLIAPCVLFAIFTCPFLWTQVSPAIPIIFAYLFLLSLVNMIKASWTDPGVIPRGLDPTPTLENFDDHSSIWTQPFPADRCVKIKDEMWNLKYCDTCKIYRPPRASHCRQCDNCVENEDHHCIWLNNCIGKRNYRTFFTFLTASSLLAVYTIVFCLLHFLLAAYQIQSDISFDLAFQQAPVSFVLAIVGFVLLWMVGGLTSYHCHLVWKGFTTHEKLRASYINPYRPGNPNPYGQKSPSLNIMRVLCRPQPKSHLQRRKFVD</sequence>
<evidence type="ECO:0000259" key="13">
    <source>
        <dbReference type="Pfam" id="PF01529"/>
    </source>
</evidence>
<evidence type="ECO:0000256" key="8">
    <source>
        <dbReference type="ARBA" id="ARBA00023315"/>
    </source>
</evidence>
<dbReference type="OrthoDB" id="9909019at2759"/>
<keyword evidence="6" id="KW-0564">Palmitate</keyword>
<organism evidence="14 15">
    <name type="scientific">Hesseltinella vesiculosa</name>
    <dbReference type="NCBI Taxonomy" id="101127"/>
    <lineage>
        <taxon>Eukaryota</taxon>
        <taxon>Fungi</taxon>
        <taxon>Fungi incertae sedis</taxon>
        <taxon>Mucoromycota</taxon>
        <taxon>Mucoromycotina</taxon>
        <taxon>Mucoromycetes</taxon>
        <taxon>Mucorales</taxon>
        <taxon>Cunninghamellaceae</taxon>
        <taxon>Hesseltinella</taxon>
    </lineage>
</organism>
<evidence type="ECO:0000256" key="1">
    <source>
        <dbReference type="ARBA" id="ARBA00004127"/>
    </source>
</evidence>
<accession>A0A1X2GSY0</accession>
<evidence type="ECO:0000256" key="7">
    <source>
        <dbReference type="ARBA" id="ARBA00023288"/>
    </source>
</evidence>
<evidence type="ECO:0000256" key="12">
    <source>
        <dbReference type="SAM" id="MobiDB-lite"/>
    </source>
</evidence>
<keyword evidence="5 11" id="KW-0472">Membrane</keyword>
<evidence type="ECO:0000256" key="6">
    <source>
        <dbReference type="ARBA" id="ARBA00023139"/>
    </source>
</evidence>
<comment type="domain">
    <text evidence="11">The DHHC domain is required for palmitoyltransferase activity.</text>
</comment>
<evidence type="ECO:0000256" key="3">
    <source>
        <dbReference type="ARBA" id="ARBA00022692"/>
    </source>
</evidence>
<feature type="transmembrane region" description="Helical" evidence="11">
    <location>
        <begin position="200"/>
        <end position="217"/>
    </location>
</feature>
<dbReference type="GO" id="GO:0006612">
    <property type="term" value="P:protein targeting to membrane"/>
    <property type="evidence" value="ECO:0007669"/>
    <property type="project" value="TreeGrafter"/>
</dbReference>
<evidence type="ECO:0000256" key="10">
    <source>
        <dbReference type="ARBA" id="ARBA00048048"/>
    </source>
</evidence>
<evidence type="ECO:0000256" key="2">
    <source>
        <dbReference type="ARBA" id="ARBA00022679"/>
    </source>
</evidence>
<dbReference type="Proteomes" id="UP000242146">
    <property type="component" value="Unassembled WGS sequence"/>
</dbReference>
<feature type="compositionally biased region" description="Basic and acidic residues" evidence="12">
    <location>
        <begin position="15"/>
        <end position="27"/>
    </location>
</feature>
<keyword evidence="8 11" id="KW-0012">Acyltransferase</keyword>
<proteinExistence type="inferred from homology"/>
<feature type="transmembrane region" description="Helical" evidence="11">
    <location>
        <begin position="168"/>
        <end position="194"/>
    </location>
</feature>
<evidence type="ECO:0000256" key="5">
    <source>
        <dbReference type="ARBA" id="ARBA00023136"/>
    </source>
</evidence>
<keyword evidence="7" id="KW-0449">Lipoprotein</keyword>
<comment type="caution">
    <text evidence="14">The sequence shown here is derived from an EMBL/GenBank/DDBJ whole genome shotgun (WGS) entry which is preliminary data.</text>
</comment>
<dbReference type="STRING" id="101127.A0A1X2GSY0"/>
<comment type="similarity">
    <text evidence="9">Belongs to the DHHC palmitoyltransferase family. ERF2/ZDHHC9 subfamily.</text>
</comment>
<dbReference type="PROSITE" id="PS50216">
    <property type="entry name" value="DHHC"/>
    <property type="match status" value="1"/>
</dbReference>
<keyword evidence="15" id="KW-1185">Reference proteome</keyword>
<evidence type="ECO:0000256" key="4">
    <source>
        <dbReference type="ARBA" id="ARBA00022989"/>
    </source>
</evidence>
<dbReference type="PANTHER" id="PTHR22883">
    <property type="entry name" value="ZINC FINGER DHHC DOMAIN CONTAINING PROTEIN"/>
    <property type="match status" value="1"/>
</dbReference>
<keyword evidence="2 11" id="KW-0808">Transferase</keyword>
<dbReference type="Pfam" id="PF01529">
    <property type="entry name" value="DHHC"/>
    <property type="match status" value="1"/>
</dbReference>
<dbReference type="EMBL" id="MCGT01000004">
    <property type="protein sequence ID" value="ORX60616.1"/>
    <property type="molecule type" value="Genomic_DNA"/>
</dbReference>
<keyword evidence="3 11" id="KW-0812">Transmembrane</keyword>
<feature type="compositionally biased region" description="Low complexity" evidence="12">
    <location>
        <begin position="1"/>
        <end position="13"/>
    </location>
</feature>
<evidence type="ECO:0000256" key="11">
    <source>
        <dbReference type="RuleBase" id="RU079119"/>
    </source>
</evidence>
<dbReference type="GO" id="GO:0019706">
    <property type="term" value="F:protein-cysteine S-palmitoyltransferase activity"/>
    <property type="evidence" value="ECO:0007669"/>
    <property type="project" value="UniProtKB-EC"/>
</dbReference>
<evidence type="ECO:0000313" key="14">
    <source>
        <dbReference type="EMBL" id="ORX60616.1"/>
    </source>
</evidence>
<feature type="transmembrane region" description="Helical" evidence="11">
    <location>
        <begin position="356"/>
        <end position="383"/>
    </location>
</feature>
<comment type="subcellular location">
    <subcellularLocation>
        <location evidence="1">Endomembrane system</location>
        <topology evidence="1">Multi-pass membrane protein</topology>
    </subcellularLocation>
</comment>
<feature type="region of interest" description="Disordered" evidence="12">
    <location>
        <begin position="1"/>
        <end position="73"/>
    </location>
</feature>
<feature type="transmembrane region" description="Helical" evidence="11">
    <location>
        <begin position="312"/>
        <end position="336"/>
    </location>
</feature>
<feature type="compositionally biased region" description="Basic and acidic residues" evidence="12">
    <location>
        <begin position="51"/>
        <end position="66"/>
    </location>
</feature>
<dbReference type="GO" id="GO:0005783">
    <property type="term" value="C:endoplasmic reticulum"/>
    <property type="evidence" value="ECO:0007669"/>
    <property type="project" value="TreeGrafter"/>
</dbReference>
<evidence type="ECO:0000313" key="15">
    <source>
        <dbReference type="Proteomes" id="UP000242146"/>
    </source>
</evidence>
<dbReference type="EC" id="2.3.1.225" evidence="11"/>
<name>A0A1X2GSY0_9FUNG</name>
<keyword evidence="4 11" id="KW-1133">Transmembrane helix</keyword>
<dbReference type="PANTHER" id="PTHR22883:SF43">
    <property type="entry name" value="PALMITOYLTRANSFERASE APP"/>
    <property type="match status" value="1"/>
</dbReference>
<evidence type="ECO:0000256" key="9">
    <source>
        <dbReference type="ARBA" id="ARBA00023463"/>
    </source>
</evidence>
<protein>
    <recommendedName>
        <fullName evidence="11">Palmitoyltransferase</fullName>
        <ecNumber evidence="11">2.3.1.225</ecNumber>
    </recommendedName>
</protein>
<gene>
    <name evidence="14" type="ORF">DM01DRAFT_300474</name>
</gene>
<feature type="domain" description="Palmitoyltransferase DHHC" evidence="13">
    <location>
        <begin position="266"/>
        <end position="393"/>
    </location>
</feature>
<dbReference type="InterPro" id="IPR001594">
    <property type="entry name" value="Palmitoyltrfase_DHHC"/>
</dbReference>